<keyword evidence="5" id="KW-0539">Nucleus</keyword>
<evidence type="ECO:0000256" key="3">
    <source>
        <dbReference type="ARBA" id="ARBA00008057"/>
    </source>
</evidence>
<accession>V5G8S2</accession>
<comment type="subunit">
    <text evidence="6">Forms a heterotrimer with H2A.Z-H2B, stabilizing the association of the histone dimer. Also, with a lower affinity, forms a heterotrimer with H2A-H2B.</text>
</comment>
<comment type="similarity">
    <text evidence="3">Belongs to the CHZ1 family.</text>
</comment>
<dbReference type="EMBL" id="BAUL01000193">
    <property type="protein sequence ID" value="GAD97312.1"/>
    <property type="molecule type" value="Genomic_DNA"/>
</dbReference>
<evidence type="ECO:0000259" key="8">
    <source>
        <dbReference type="SMART" id="SM01082"/>
    </source>
</evidence>
<evidence type="ECO:0000256" key="4">
    <source>
        <dbReference type="ARBA" id="ARBA00023186"/>
    </source>
</evidence>
<comment type="subcellular location">
    <subcellularLocation>
        <location evidence="2">Nucleus</location>
    </subcellularLocation>
</comment>
<evidence type="ECO:0000313" key="9">
    <source>
        <dbReference type="EMBL" id="GAD97312.1"/>
    </source>
</evidence>
<feature type="domain" description="Histone chaperone" evidence="8">
    <location>
        <begin position="83"/>
        <end position="120"/>
    </location>
</feature>
<gene>
    <name evidence="9" type="ORF">PVAR5_5986</name>
</gene>
<evidence type="ECO:0000313" key="10">
    <source>
        <dbReference type="Proteomes" id="UP000018001"/>
    </source>
</evidence>
<feature type="compositionally biased region" description="Acidic residues" evidence="7">
    <location>
        <begin position="37"/>
        <end position="49"/>
    </location>
</feature>
<sequence length="145" mass="16007">MGDSTFTDPAANAPDAAAVDKGKGKATAQDPTTQEMSMDEDESSEESGPEELVWKNPLHMKYVALLKVCFDLYFLGRLGLQEEEDGDNLEPISADNIIEGGRRTRGKRIDFAEAAEKLGDDEMDDSDDDEDFEAPNDDEDSKMEH</sequence>
<comment type="caution">
    <text evidence="9">The sequence shown here is derived from an EMBL/GenBank/DDBJ whole genome shotgun (WGS) entry which is preliminary data.</text>
</comment>
<dbReference type="SMART" id="SM01082">
    <property type="entry name" value="CHZ"/>
    <property type="match status" value="1"/>
</dbReference>
<evidence type="ECO:0000256" key="5">
    <source>
        <dbReference type="ARBA" id="ARBA00023242"/>
    </source>
</evidence>
<evidence type="ECO:0000256" key="7">
    <source>
        <dbReference type="SAM" id="MobiDB-lite"/>
    </source>
</evidence>
<dbReference type="OrthoDB" id="4526852at2759"/>
<feature type="compositionally biased region" description="Acidic residues" evidence="7">
    <location>
        <begin position="121"/>
        <end position="145"/>
    </location>
</feature>
<dbReference type="Pfam" id="PF09649">
    <property type="entry name" value="CHZ"/>
    <property type="match status" value="1"/>
</dbReference>
<protein>
    <recommendedName>
        <fullName evidence="8">Histone chaperone domain-containing protein</fullName>
    </recommendedName>
</protein>
<organism evidence="9 10">
    <name type="scientific">Byssochlamys spectabilis (strain No. 5 / NBRC 109023)</name>
    <name type="common">Paecilomyces variotii</name>
    <dbReference type="NCBI Taxonomy" id="1356009"/>
    <lineage>
        <taxon>Eukaryota</taxon>
        <taxon>Fungi</taxon>
        <taxon>Dikarya</taxon>
        <taxon>Ascomycota</taxon>
        <taxon>Pezizomycotina</taxon>
        <taxon>Eurotiomycetes</taxon>
        <taxon>Eurotiomycetidae</taxon>
        <taxon>Eurotiales</taxon>
        <taxon>Thermoascaceae</taxon>
        <taxon>Paecilomyces</taxon>
    </lineage>
</organism>
<feature type="region of interest" description="Disordered" evidence="7">
    <location>
        <begin position="113"/>
        <end position="145"/>
    </location>
</feature>
<keyword evidence="4" id="KW-0143">Chaperone</keyword>
<dbReference type="Proteomes" id="UP000018001">
    <property type="component" value="Unassembled WGS sequence"/>
</dbReference>
<reference evidence="10" key="1">
    <citation type="journal article" date="2014" name="Genome Announc.">
        <title>Draft genome sequence of the formaldehyde-resistant fungus Byssochlamys spectabilis No. 5 (anamorph Paecilomyces variotii No. 5) (NBRC109023).</title>
        <authorList>
            <person name="Oka T."/>
            <person name="Ekino K."/>
            <person name="Fukuda K."/>
            <person name="Nomura Y."/>
        </authorList>
    </citation>
    <scope>NUCLEOTIDE SEQUENCE [LARGE SCALE GENOMIC DNA]</scope>
    <source>
        <strain evidence="10">No. 5 / NBRC 109023</strain>
    </source>
</reference>
<evidence type="ECO:0000256" key="6">
    <source>
        <dbReference type="ARBA" id="ARBA00025877"/>
    </source>
</evidence>
<dbReference type="InterPro" id="IPR019098">
    <property type="entry name" value="Histone_chaperone_domain_CHZ"/>
</dbReference>
<evidence type="ECO:0000256" key="1">
    <source>
        <dbReference type="ARBA" id="ARBA00002212"/>
    </source>
</evidence>
<dbReference type="InParanoid" id="V5G8S2"/>
<proteinExistence type="inferred from homology"/>
<dbReference type="HOGENOM" id="CLU_130004_1_1_1"/>
<name>V5G8S2_BYSSN</name>
<feature type="compositionally biased region" description="Low complexity" evidence="7">
    <location>
        <begin position="8"/>
        <end position="17"/>
    </location>
</feature>
<feature type="region of interest" description="Disordered" evidence="7">
    <location>
        <begin position="1"/>
        <end position="50"/>
    </location>
</feature>
<dbReference type="AlphaFoldDB" id="V5G8S2"/>
<keyword evidence="10" id="KW-1185">Reference proteome</keyword>
<dbReference type="GO" id="GO:0005634">
    <property type="term" value="C:nucleus"/>
    <property type="evidence" value="ECO:0007669"/>
    <property type="project" value="UniProtKB-SubCell"/>
</dbReference>
<comment type="function">
    <text evidence="1">Forms a chaperone-bound H2A.Z-H2B complex that acts as a source for SWR1 complex-dependent H2A to H2A.Z histone replacement in chromatin.</text>
</comment>
<evidence type="ECO:0000256" key="2">
    <source>
        <dbReference type="ARBA" id="ARBA00004123"/>
    </source>
</evidence>
<dbReference type="eggNOG" id="ENOG502SCUM">
    <property type="taxonomic scope" value="Eukaryota"/>
</dbReference>